<proteinExistence type="predicted"/>
<accession>F4S554</accession>
<reference evidence="3" key="1">
    <citation type="journal article" date="2011" name="Proc. Natl. Acad. Sci. U.S.A.">
        <title>Obligate biotrophy features unraveled by the genomic analysis of rust fungi.</title>
        <authorList>
            <person name="Duplessis S."/>
            <person name="Cuomo C.A."/>
            <person name="Lin Y.-C."/>
            <person name="Aerts A."/>
            <person name="Tisserant E."/>
            <person name="Veneault-Fourrey C."/>
            <person name="Joly D.L."/>
            <person name="Hacquard S."/>
            <person name="Amselem J."/>
            <person name="Cantarel B.L."/>
            <person name="Chiu R."/>
            <person name="Coutinho P.M."/>
            <person name="Feau N."/>
            <person name="Field M."/>
            <person name="Frey P."/>
            <person name="Gelhaye E."/>
            <person name="Goldberg J."/>
            <person name="Grabherr M.G."/>
            <person name="Kodira C.D."/>
            <person name="Kohler A."/>
            <person name="Kuees U."/>
            <person name="Lindquist E.A."/>
            <person name="Lucas S.M."/>
            <person name="Mago R."/>
            <person name="Mauceli E."/>
            <person name="Morin E."/>
            <person name="Murat C."/>
            <person name="Pangilinan J.L."/>
            <person name="Park R."/>
            <person name="Pearson M."/>
            <person name="Quesneville H."/>
            <person name="Rouhier N."/>
            <person name="Sakthikumar S."/>
            <person name="Salamov A.A."/>
            <person name="Schmutz J."/>
            <person name="Selles B."/>
            <person name="Shapiro H."/>
            <person name="Tanguay P."/>
            <person name="Tuskan G.A."/>
            <person name="Henrissat B."/>
            <person name="Van de Peer Y."/>
            <person name="Rouze P."/>
            <person name="Ellis J.G."/>
            <person name="Dodds P.N."/>
            <person name="Schein J.E."/>
            <person name="Zhong S."/>
            <person name="Hamelin R.C."/>
            <person name="Grigoriev I.V."/>
            <person name="Szabo L.J."/>
            <person name="Martin F."/>
        </authorList>
    </citation>
    <scope>NUCLEOTIDE SEQUENCE [LARGE SCALE GENOMIC DNA]</scope>
    <source>
        <strain evidence="3">98AG31 / pathotype 3-4-7</strain>
    </source>
</reference>
<name>F4S554_MELLP</name>
<protein>
    <submittedName>
        <fullName evidence="2">Uncharacterized protein</fullName>
    </submittedName>
</protein>
<dbReference type="AlphaFoldDB" id="F4S554"/>
<dbReference type="OrthoDB" id="2507532at2759"/>
<dbReference type="KEGG" id="mlr:MELLADRAFT_93759"/>
<dbReference type="RefSeq" id="XP_007416461.1">
    <property type="nucleotide sequence ID" value="XM_007416399.1"/>
</dbReference>
<dbReference type="HOGENOM" id="CLU_930911_0_0_1"/>
<dbReference type="Proteomes" id="UP000001072">
    <property type="component" value="Unassembled WGS sequence"/>
</dbReference>
<feature type="compositionally biased region" description="Basic residues" evidence="1">
    <location>
        <begin position="235"/>
        <end position="246"/>
    </location>
</feature>
<organism evidence="3">
    <name type="scientific">Melampsora larici-populina (strain 98AG31 / pathotype 3-4-7)</name>
    <name type="common">Poplar leaf rust fungus</name>
    <dbReference type="NCBI Taxonomy" id="747676"/>
    <lineage>
        <taxon>Eukaryota</taxon>
        <taxon>Fungi</taxon>
        <taxon>Dikarya</taxon>
        <taxon>Basidiomycota</taxon>
        <taxon>Pucciniomycotina</taxon>
        <taxon>Pucciniomycetes</taxon>
        <taxon>Pucciniales</taxon>
        <taxon>Melampsoraceae</taxon>
        <taxon>Melampsora</taxon>
    </lineage>
</organism>
<sequence>MMQECDLPYRLIIDGTTYIMQACGFWGGNHYWCKVIRTVGGLTGAWHHNDMENAGIAKLVSRDVENIGGPLPNTSWVIYSQAPTVAESLIIKEADSKIDRSVGNKELLDRPFSQSQIEGDEHEVDEEVQNMNIEEEDYELPNDSDLEIVHNNINEVEDMFTLDDEAPVPKLKPKQSRKKTPNIQFKTSKEMEGMFASDKVASEATLEPLQNKDLQVMFASEDDYAIEAPLETVKAKQKKQGRKKSILKQEKENVEPLANKSKRGRRKSIVKEEVLPSGNVDTEEKVSSKKVSSNKQKCACDGDELAGDGAKAKKNPQWKGWVEVEENVAEEDDALEVAADSSQDRKAGIRVSKRTRRKRE</sequence>
<gene>
    <name evidence="2" type="ORF">MELLADRAFT_93759</name>
</gene>
<evidence type="ECO:0000313" key="2">
    <source>
        <dbReference type="EMBL" id="EGG00262.1"/>
    </source>
</evidence>
<dbReference type="GeneID" id="18936683"/>
<feature type="compositionally biased region" description="Basic residues" evidence="1">
    <location>
        <begin position="351"/>
        <end position="360"/>
    </location>
</feature>
<dbReference type="InParanoid" id="F4S554"/>
<evidence type="ECO:0000256" key="1">
    <source>
        <dbReference type="SAM" id="MobiDB-lite"/>
    </source>
</evidence>
<dbReference type="EMBL" id="GL883149">
    <property type="protein sequence ID" value="EGG00262.1"/>
    <property type="molecule type" value="Genomic_DNA"/>
</dbReference>
<feature type="region of interest" description="Disordered" evidence="1">
    <location>
        <begin position="335"/>
        <end position="360"/>
    </location>
</feature>
<evidence type="ECO:0000313" key="3">
    <source>
        <dbReference type="Proteomes" id="UP000001072"/>
    </source>
</evidence>
<dbReference type="VEuPathDB" id="FungiDB:MELLADRAFT_93759"/>
<keyword evidence="3" id="KW-1185">Reference proteome</keyword>
<feature type="region of interest" description="Disordered" evidence="1">
    <location>
        <begin position="235"/>
        <end position="318"/>
    </location>
</feature>